<dbReference type="EMBL" id="MT002444">
    <property type="protein sequence ID" value="QIM10846.1"/>
    <property type="molecule type" value="Genomic_DNA"/>
</dbReference>
<protein>
    <recommendedName>
        <fullName evidence="2">DUF4836 domain-containing protein</fullName>
    </recommendedName>
</protein>
<proteinExistence type="predicted"/>
<gene>
    <name evidence="1" type="ORF">Muribac1_0550</name>
</gene>
<organism evidence="1">
    <name type="scientific">uncultured Muribaculaceae bacterium</name>
    <dbReference type="NCBI Taxonomy" id="2301481"/>
    <lineage>
        <taxon>Bacteria</taxon>
        <taxon>Pseudomonadati</taxon>
        <taxon>Bacteroidota</taxon>
        <taxon>Bacteroidia</taxon>
        <taxon>Bacteroidales</taxon>
        <taxon>Muribaculaceae</taxon>
        <taxon>environmental samples</taxon>
    </lineage>
</organism>
<name>A0A6G8F3P4_9BACT</name>
<evidence type="ECO:0000313" key="1">
    <source>
        <dbReference type="EMBL" id="QIM10846.1"/>
    </source>
</evidence>
<reference evidence="1" key="1">
    <citation type="journal article" date="2020" name="J. ISSAAS">
        <title>Lactobacilli and other gastrointestinal microbiota of Peromyscus leucopus, reservoir host for agents of Lyme disease and other zoonoses in North America.</title>
        <authorList>
            <person name="Milovic A."/>
            <person name="Bassam K."/>
            <person name="Shao H."/>
            <person name="Chatzistamou I."/>
            <person name="Tufts D.M."/>
            <person name="Diuk-Wasser M."/>
            <person name="Barbour A.G."/>
        </authorList>
    </citation>
    <scope>NUCLEOTIDE SEQUENCE</scope>
    <source>
        <strain evidence="1">LL71</strain>
    </source>
</reference>
<sequence length="435" mass="45589">MLIALLPALNSCKKETVDVSQLLATVPSSAGAVVGFNLTSLLEKAGCKVDGSEITPGADLGKWIDGKSELNGSQKEALRMFLSGESGIDPAGAILFTDAYSFYVTAGVADTPKFMDFVKKQTGSDFEEPESGVKTCGNVALCGAQMWISLSSGSIDAKAVKNYSELDEAQSMLSHDLSKEIASMADDIVGWGQIKSFLRKLDIQDQAVIGVVSGMLFEDASVLSFRFNFLPGQMIGKTVVLNDKGKPAKYLLPADKIDTALVENLSQQAGVVAAMSVTKDLVKKIEKLSSSFGGNMFGPVMSALGSLDGTVALTLTEFGTFDDGVSGAVTTDGNPSRILMQFLSAFGPTKKEGNVVRVAKGEVMGSLNVAEVSEFLKGSTFGFVIAPTDTMGHSTSGIAGVGVSLVPEKGGITLNIDVKGADPKENIILTFLKSK</sequence>
<accession>A0A6G8F3P4</accession>
<evidence type="ECO:0008006" key="2">
    <source>
        <dbReference type="Google" id="ProtNLM"/>
    </source>
</evidence>
<dbReference type="AlphaFoldDB" id="A0A6G8F3P4"/>